<dbReference type="InterPro" id="IPR001254">
    <property type="entry name" value="Trypsin_dom"/>
</dbReference>
<name>A0A3P8V6C8_CYNSE</name>
<feature type="domain" description="Peptidase S1" evidence="8">
    <location>
        <begin position="27"/>
        <end position="207"/>
    </location>
</feature>
<dbReference type="InterPro" id="IPR018114">
    <property type="entry name" value="TRYPSIN_HIS"/>
</dbReference>
<dbReference type="PROSITE" id="PS00134">
    <property type="entry name" value="TRYPSIN_HIS"/>
    <property type="match status" value="1"/>
</dbReference>
<dbReference type="PROSITE" id="PS00135">
    <property type="entry name" value="TRYPSIN_SER"/>
    <property type="match status" value="1"/>
</dbReference>
<dbReference type="PROSITE" id="PS50240">
    <property type="entry name" value="TRYPSIN_DOM"/>
    <property type="match status" value="1"/>
</dbReference>
<evidence type="ECO:0000259" key="8">
    <source>
        <dbReference type="PROSITE" id="PS50240"/>
    </source>
</evidence>
<keyword evidence="10" id="KW-1185">Reference proteome</keyword>
<sequence>MVQLFDFTAFFSAILLFVVQSGEGVDIINGKEVVPHSMPYLALLKDKGTCGGILIDPKWVLTAAHCQDRQSVKRTNTVDYFNLKTAAKEPEDGTKCTVAGWGETKPNLKKMSEVLMAVNVTVINRMKCNSPSYYDFNPIINKDMICAGSNGKDKADSCRGDSGGPLLCDGQLVGVTSFGRNCGIIKKPGVYTFLSAKYIFWIKKTMKKSD</sequence>
<organism evidence="9 10">
    <name type="scientific">Cynoglossus semilaevis</name>
    <name type="common">Tongue sole</name>
    <dbReference type="NCBI Taxonomy" id="244447"/>
    <lineage>
        <taxon>Eukaryota</taxon>
        <taxon>Metazoa</taxon>
        <taxon>Chordata</taxon>
        <taxon>Craniata</taxon>
        <taxon>Vertebrata</taxon>
        <taxon>Euteleostomi</taxon>
        <taxon>Actinopterygii</taxon>
        <taxon>Neopterygii</taxon>
        <taxon>Teleostei</taxon>
        <taxon>Neoteleostei</taxon>
        <taxon>Acanthomorphata</taxon>
        <taxon>Carangaria</taxon>
        <taxon>Pleuronectiformes</taxon>
        <taxon>Pleuronectoidei</taxon>
        <taxon>Cynoglossidae</taxon>
        <taxon>Cynoglossinae</taxon>
        <taxon>Cynoglossus</taxon>
    </lineage>
</organism>
<dbReference type="Ensembl" id="ENSCSET00000011062.1">
    <property type="protein sequence ID" value="ENSCSEP00000010933.1"/>
    <property type="gene ID" value="ENSCSEG00000006994.1"/>
</dbReference>
<evidence type="ECO:0000313" key="10">
    <source>
        <dbReference type="Proteomes" id="UP000265120"/>
    </source>
</evidence>
<evidence type="ECO:0000256" key="2">
    <source>
        <dbReference type="ARBA" id="ARBA00022801"/>
    </source>
</evidence>
<proteinExistence type="inferred from homology"/>
<dbReference type="OMA" id="YPCYDPA"/>
<dbReference type="GO" id="GO:0004252">
    <property type="term" value="F:serine-type endopeptidase activity"/>
    <property type="evidence" value="ECO:0007669"/>
    <property type="project" value="InterPro"/>
</dbReference>
<dbReference type="InterPro" id="IPR001314">
    <property type="entry name" value="Peptidase_S1A"/>
</dbReference>
<reference evidence="9" key="2">
    <citation type="submission" date="2025-08" db="UniProtKB">
        <authorList>
            <consortium name="Ensembl"/>
        </authorList>
    </citation>
    <scope>IDENTIFICATION</scope>
</reference>
<reference evidence="9 10" key="1">
    <citation type="journal article" date="2014" name="Nat. Genet.">
        <title>Whole-genome sequence of a flatfish provides insights into ZW sex chromosome evolution and adaptation to a benthic lifestyle.</title>
        <authorList>
            <person name="Chen S."/>
            <person name="Zhang G."/>
            <person name="Shao C."/>
            <person name="Huang Q."/>
            <person name="Liu G."/>
            <person name="Zhang P."/>
            <person name="Song W."/>
            <person name="An N."/>
            <person name="Chalopin D."/>
            <person name="Volff J.N."/>
            <person name="Hong Y."/>
            <person name="Li Q."/>
            <person name="Sha Z."/>
            <person name="Zhou H."/>
            <person name="Xie M."/>
            <person name="Yu Q."/>
            <person name="Liu Y."/>
            <person name="Xiang H."/>
            <person name="Wang N."/>
            <person name="Wu K."/>
            <person name="Yang C."/>
            <person name="Zhou Q."/>
            <person name="Liao X."/>
            <person name="Yang L."/>
            <person name="Hu Q."/>
            <person name="Zhang J."/>
            <person name="Meng L."/>
            <person name="Jin L."/>
            <person name="Tian Y."/>
            <person name="Lian J."/>
            <person name="Yang J."/>
            <person name="Miao G."/>
            <person name="Liu S."/>
            <person name="Liang Z."/>
            <person name="Yan F."/>
            <person name="Li Y."/>
            <person name="Sun B."/>
            <person name="Zhang H."/>
            <person name="Zhang J."/>
            <person name="Zhu Y."/>
            <person name="Du M."/>
            <person name="Zhao Y."/>
            <person name="Schartl M."/>
            <person name="Tang Q."/>
            <person name="Wang J."/>
        </authorList>
    </citation>
    <scope>NUCLEOTIDE SEQUENCE</scope>
</reference>
<protein>
    <submittedName>
        <fullName evidence="9">Granzyme K-like</fullName>
    </submittedName>
</protein>
<evidence type="ECO:0000256" key="3">
    <source>
        <dbReference type="ARBA" id="ARBA00022825"/>
    </source>
</evidence>
<dbReference type="Pfam" id="PF00089">
    <property type="entry name" value="Trypsin"/>
    <property type="match status" value="2"/>
</dbReference>
<evidence type="ECO:0000256" key="1">
    <source>
        <dbReference type="ARBA" id="ARBA00022670"/>
    </source>
</evidence>
<dbReference type="CDD" id="cd00190">
    <property type="entry name" value="Tryp_SPc"/>
    <property type="match status" value="1"/>
</dbReference>
<dbReference type="Proteomes" id="UP000265120">
    <property type="component" value="Chromosome Z"/>
</dbReference>
<keyword evidence="4" id="KW-1015">Disulfide bond</keyword>
<dbReference type="PANTHER" id="PTHR24271:SF52">
    <property type="entry name" value="GRANZYME K"/>
    <property type="match status" value="1"/>
</dbReference>
<evidence type="ECO:0000256" key="5">
    <source>
        <dbReference type="ARBA" id="ARBA00024195"/>
    </source>
</evidence>
<dbReference type="Gene3D" id="2.40.10.10">
    <property type="entry name" value="Trypsin-like serine proteases"/>
    <property type="match status" value="3"/>
</dbReference>
<dbReference type="InParanoid" id="A0A3P8V6C8"/>
<feature type="chain" id="PRO_5018174371" evidence="7">
    <location>
        <begin position="25"/>
        <end position="210"/>
    </location>
</feature>
<evidence type="ECO:0000256" key="6">
    <source>
        <dbReference type="RuleBase" id="RU363034"/>
    </source>
</evidence>
<evidence type="ECO:0000256" key="4">
    <source>
        <dbReference type="ARBA" id="ARBA00023157"/>
    </source>
</evidence>
<dbReference type="GO" id="GO:0006508">
    <property type="term" value="P:proteolysis"/>
    <property type="evidence" value="ECO:0007669"/>
    <property type="project" value="UniProtKB-KW"/>
</dbReference>
<keyword evidence="7" id="KW-0732">Signal</keyword>
<accession>A0A3P8V6C8</accession>
<keyword evidence="1 6" id="KW-0645">Protease</keyword>
<evidence type="ECO:0000313" key="9">
    <source>
        <dbReference type="Ensembl" id="ENSCSEP00000010933.1"/>
    </source>
</evidence>
<comment type="similarity">
    <text evidence="5">Belongs to the peptidase S1 family. CLIP subfamily.</text>
</comment>
<evidence type="ECO:0000256" key="7">
    <source>
        <dbReference type="SAM" id="SignalP"/>
    </source>
</evidence>
<keyword evidence="3 6" id="KW-0720">Serine protease</keyword>
<dbReference type="FunFam" id="2.40.10.10:FF:000002">
    <property type="entry name" value="Transmembrane protease serine"/>
    <property type="match status" value="1"/>
</dbReference>
<dbReference type="GeneTree" id="ENSGT00940000163484"/>
<reference evidence="9" key="3">
    <citation type="submission" date="2025-09" db="UniProtKB">
        <authorList>
            <consortium name="Ensembl"/>
        </authorList>
    </citation>
    <scope>IDENTIFICATION</scope>
</reference>
<dbReference type="SUPFAM" id="SSF50494">
    <property type="entry name" value="Trypsin-like serine proteases"/>
    <property type="match status" value="1"/>
</dbReference>
<dbReference type="STRING" id="244447.ENSCSEP00000010933"/>
<dbReference type="InterPro" id="IPR033116">
    <property type="entry name" value="TRYPSIN_SER"/>
</dbReference>
<dbReference type="AlphaFoldDB" id="A0A3P8V6C8"/>
<dbReference type="SMART" id="SM00020">
    <property type="entry name" value="Tryp_SPc"/>
    <property type="match status" value="1"/>
</dbReference>
<keyword evidence="2 6" id="KW-0378">Hydrolase</keyword>
<dbReference type="PRINTS" id="PR00722">
    <property type="entry name" value="CHYMOTRYPSIN"/>
</dbReference>
<dbReference type="InterPro" id="IPR043504">
    <property type="entry name" value="Peptidase_S1_PA_chymotrypsin"/>
</dbReference>
<dbReference type="InterPro" id="IPR009003">
    <property type="entry name" value="Peptidase_S1_PA"/>
</dbReference>
<dbReference type="PANTHER" id="PTHR24271">
    <property type="entry name" value="KALLIKREIN-RELATED"/>
    <property type="match status" value="1"/>
</dbReference>
<feature type="signal peptide" evidence="7">
    <location>
        <begin position="1"/>
        <end position="24"/>
    </location>
</feature>